<evidence type="ECO:0000256" key="1">
    <source>
        <dbReference type="SAM" id="MobiDB-lite"/>
    </source>
</evidence>
<proteinExistence type="predicted"/>
<sequence>MRRAPGLLLAALLTLGLAACTGDGDGDDTASDPAPSDQTSSAGPSTPTTTPNPSEEPTVEVGDDGPIPFTEVAILTGTEEDGKASPTPVPLDSEAVLDDFVSQFTGPSLADDVRAAVAGVPDVGPDQTLVGVVVTIGCDRPDDLRVERVDGAVQVLPVLPKNQVQCFAAQTTVAVLVLDTAKLGPIVS</sequence>
<dbReference type="EMBL" id="CADCUP010000036">
    <property type="protein sequence ID" value="CAA9376083.1"/>
    <property type="molecule type" value="Genomic_DNA"/>
</dbReference>
<keyword evidence="2" id="KW-0732">Signal</keyword>
<feature type="region of interest" description="Disordered" evidence="1">
    <location>
        <begin position="19"/>
        <end position="68"/>
    </location>
</feature>
<feature type="chain" id="PRO_5039720736" description="Lipoprotein" evidence="2">
    <location>
        <begin position="20"/>
        <end position="188"/>
    </location>
</feature>
<dbReference type="PROSITE" id="PS51257">
    <property type="entry name" value="PROKAR_LIPOPROTEIN"/>
    <property type="match status" value="1"/>
</dbReference>
<name>A0A6J4N6C3_9ACTN</name>
<feature type="compositionally biased region" description="Low complexity" evidence="1">
    <location>
        <begin position="44"/>
        <end position="56"/>
    </location>
</feature>
<evidence type="ECO:0000313" key="3">
    <source>
        <dbReference type="EMBL" id="CAA9376083.1"/>
    </source>
</evidence>
<accession>A0A6J4N6C3</accession>
<gene>
    <name evidence="3" type="ORF">AVDCRST_MAG06-520</name>
</gene>
<protein>
    <recommendedName>
        <fullName evidence="4">Lipoprotein</fullName>
    </recommendedName>
</protein>
<dbReference type="RefSeq" id="WP_295656674.1">
    <property type="nucleotide sequence ID" value="NZ_CADCUP010000036.1"/>
</dbReference>
<dbReference type="AlphaFoldDB" id="A0A6J4N6C3"/>
<reference evidence="3" key="1">
    <citation type="submission" date="2020-02" db="EMBL/GenBank/DDBJ databases">
        <authorList>
            <person name="Meier V. D."/>
        </authorList>
    </citation>
    <scope>NUCLEOTIDE SEQUENCE</scope>
    <source>
        <strain evidence="3">AVDCRST_MAG06</strain>
    </source>
</reference>
<evidence type="ECO:0008006" key="4">
    <source>
        <dbReference type="Google" id="ProtNLM"/>
    </source>
</evidence>
<organism evidence="3">
    <name type="scientific">uncultured Nocardioides sp</name>
    <dbReference type="NCBI Taxonomy" id="198441"/>
    <lineage>
        <taxon>Bacteria</taxon>
        <taxon>Bacillati</taxon>
        <taxon>Actinomycetota</taxon>
        <taxon>Actinomycetes</taxon>
        <taxon>Propionibacteriales</taxon>
        <taxon>Nocardioidaceae</taxon>
        <taxon>Nocardioides</taxon>
        <taxon>environmental samples</taxon>
    </lineage>
</organism>
<feature type="signal peptide" evidence="2">
    <location>
        <begin position="1"/>
        <end position="19"/>
    </location>
</feature>
<evidence type="ECO:0000256" key="2">
    <source>
        <dbReference type="SAM" id="SignalP"/>
    </source>
</evidence>